<dbReference type="PANTHER" id="PTHR24124:SF14">
    <property type="entry name" value="CHROMOSOME UNDETERMINED SCAFFOLD_25, WHOLE GENOME SHOTGUN SEQUENCE"/>
    <property type="match status" value="1"/>
</dbReference>
<comment type="caution">
    <text evidence="5">The sequence shown here is derived from an EMBL/GenBank/DDBJ whole genome shotgun (WGS) entry which is preliminary data.</text>
</comment>
<dbReference type="Proteomes" id="UP000076744">
    <property type="component" value="Unassembled WGS sequence"/>
</dbReference>
<evidence type="ECO:0000256" key="3">
    <source>
        <dbReference type="PROSITE-ProRule" id="PRU00023"/>
    </source>
</evidence>
<dbReference type="RefSeq" id="XP_018704539.1">
    <property type="nucleotide sequence ID" value="XM_018848205.1"/>
</dbReference>
<gene>
    <name evidence="5" type="ORF">ISF_04599</name>
</gene>
<name>A0A162MLT6_CORFA</name>
<protein>
    <submittedName>
        <fullName evidence="5">Ankyrin repeat-containing domain protein</fullName>
    </submittedName>
</protein>
<sequence>MRQSTRSINRKNNTSLCGAVWRCHLGKLMQKYLNETGVAKIDETDDEGKTPLYMAVTNGNLGMVKAILRLFRNHKKTSGAGTSLTKKEESGGGTPLHRAMELNDEAMKKVMLLHLEQTEDSAALEIPDGQGVAPLHYLAAFASEAHMELMLKLLEKTSDEALVMRDARVDTPLHWMARQNK</sequence>
<evidence type="ECO:0000256" key="2">
    <source>
        <dbReference type="ARBA" id="ARBA00023043"/>
    </source>
</evidence>
<evidence type="ECO:0000313" key="6">
    <source>
        <dbReference type="Proteomes" id="UP000076744"/>
    </source>
</evidence>
<dbReference type="Gene3D" id="1.25.40.20">
    <property type="entry name" value="Ankyrin repeat-containing domain"/>
    <property type="match status" value="2"/>
</dbReference>
<dbReference type="GeneID" id="30020891"/>
<feature type="repeat" description="ANK" evidence="3">
    <location>
        <begin position="47"/>
        <end position="69"/>
    </location>
</feature>
<dbReference type="PROSITE" id="PS50297">
    <property type="entry name" value="ANK_REP_REGION"/>
    <property type="match status" value="1"/>
</dbReference>
<dbReference type="PROSITE" id="PS50088">
    <property type="entry name" value="ANK_REPEAT"/>
    <property type="match status" value="1"/>
</dbReference>
<evidence type="ECO:0000256" key="4">
    <source>
        <dbReference type="SAM" id="MobiDB-lite"/>
    </source>
</evidence>
<proteinExistence type="predicted"/>
<dbReference type="SUPFAM" id="SSF48403">
    <property type="entry name" value="Ankyrin repeat"/>
    <property type="match status" value="1"/>
</dbReference>
<accession>A0A162MLT6</accession>
<feature type="region of interest" description="Disordered" evidence="4">
    <location>
        <begin position="77"/>
        <end position="97"/>
    </location>
</feature>
<dbReference type="OrthoDB" id="5093543at2759"/>
<dbReference type="GO" id="GO:0010468">
    <property type="term" value="P:regulation of gene expression"/>
    <property type="evidence" value="ECO:0007669"/>
    <property type="project" value="TreeGrafter"/>
</dbReference>
<keyword evidence="6" id="KW-1185">Reference proteome</keyword>
<evidence type="ECO:0000313" key="5">
    <source>
        <dbReference type="EMBL" id="OAA63890.1"/>
    </source>
</evidence>
<dbReference type="PANTHER" id="PTHR24124">
    <property type="entry name" value="ANKYRIN REPEAT FAMILY A"/>
    <property type="match status" value="1"/>
</dbReference>
<dbReference type="AlphaFoldDB" id="A0A162MLT6"/>
<dbReference type="SMART" id="SM00248">
    <property type="entry name" value="ANK"/>
    <property type="match status" value="3"/>
</dbReference>
<keyword evidence="2 3" id="KW-0040">ANK repeat</keyword>
<evidence type="ECO:0000256" key="1">
    <source>
        <dbReference type="ARBA" id="ARBA00022737"/>
    </source>
</evidence>
<dbReference type="EMBL" id="AZHB01000010">
    <property type="protein sequence ID" value="OAA63890.1"/>
    <property type="molecule type" value="Genomic_DNA"/>
</dbReference>
<dbReference type="Pfam" id="PF12796">
    <property type="entry name" value="Ank_2"/>
    <property type="match status" value="1"/>
</dbReference>
<organism evidence="5 6">
    <name type="scientific">Cordyceps fumosorosea (strain ARSEF 2679)</name>
    <name type="common">Isaria fumosorosea</name>
    <dbReference type="NCBI Taxonomy" id="1081104"/>
    <lineage>
        <taxon>Eukaryota</taxon>
        <taxon>Fungi</taxon>
        <taxon>Dikarya</taxon>
        <taxon>Ascomycota</taxon>
        <taxon>Pezizomycotina</taxon>
        <taxon>Sordariomycetes</taxon>
        <taxon>Hypocreomycetidae</taxon>
        <taxon>Hypocreales</taxon>
        <taxon>Cordycipitaceae</taxon>
        <taxon>Cordyceps</taxon>
    </lineage>
</organism>
<dbReference type="InterPro" id="IPR036770">
    <property type="entry name" value="Ankyrin_rpt-contain_sf"/>
</dbReference>
<dbReference type="GO" id="GO:0005634">
    <property type="term" value="C:nucleus"/>
    <property type="evidence" value="ECO:0007669"/>
    <property type="project" value="TreeGrafter"/>
</dbReference>
<dbReference type="InterPro" id="IPR002110">
    <property type="entry name" value="Ankyrin_rpt"/>
</dbReference>
<reference evidence="5 6" key="1">
    <citation type="journal article" date="2016" name="Genome Biol. Evol.">
        <title>Divergent and convergent evolution of fungal pathogenicity.</title>
        <authorList>
            <person name="Shang Y."/>
            <person name="Xiao G."/>
            <person name="Zheng P."/>
            <person name="Cen K."/>
            <person name="Zhan S."/>
            <person name="Wang C."/>
        </authorList>
    </citation>
    <scope>NUCLEOTIDE SEQUENCE [LARGE SCALE GENOMIC DNA]</scope>
    <source>
        <strain evidence="5 6">ARSEF 2679</strain>
    </source>
</reference>
<keyword evidence="1" id="KW-0677">Repeat</keyword>